<keyword evidence="2" id="KW-0067">ATP-binding</keyword>
<keyword evidence="5" id="KW-1185">Reference proteome</keyword>
<dbReference type="PROSITE" id="PS00329">
    <property type="entry name" value="HSP70_2"/>
    <property type="match status" value="1"/>
</dbReference>
<dbReference type="PRINTS" id="PR00301">
    <property type="entry name" value="HEATSHOCK70"/>
</dbReference>
<dbReference type="InterPro" id="IPR043129">
    <property type="entry name" value="ATPase_NBD"/>
</dbReference>
<dbReference type="Proteomes" id="UP000023152">
    <property type="component" value="Unassembled WGS sequence"/>
</dbReference>
<dbReference type="GO" id="GO:0005524">
    <property type="term" value="F:ATP binding"/>
    <property type="evidence" value="ECO:0007669"/>
    <property type="project" value="UniProtKB-KW"/>
</dbReference>
<evidence type="ECO:0000313" key="4">
    <source>
        <dbReference type="EMBL" id="ETO17361.1"/>
    </source>
</evidence>
<dbReference type="AlphaFoldDB" id="X6MUP2"/>
<dbReference type="PROSITE" id="PS01036">
    <property type="entry name" value="HSP70_3"/>
    <property type="match status" value="1"/>
</dbReference>
<feature type="region of interest" description="Disordered" evidence="3">
    <location>
        <begin position="422"/>
        <end position="450"/>
    </location>
</feature>
<protein>
    <submittedName>
        <fullName evidence="4">Heat shock protein 70C</fullName>
    </submittedName>
</protein>
<keyword evidence="4" id="KW-0346">Stress response</keyword>
<dbReference type="FunFam" id="2.60.34.10:FF:000014">
    <property type="entry name" value="Chaperone protein DnaK HSP70"/>
    <property type="match status" value="1"/>
</dbReference>
<evidence type="ECO:0000256" key="1">
    <source>
        <dbReference type="ARBA" id="ARBA00022741"/>
    </source>
</evidence>
<dbReference type="GO" id="GO:0140662">
    <property type="term" value="F:ATP-dependent protein folding chaperone"/>
    <property type="evidence" value="ECO:0007669"/>
    <property type="project" value="InterPro"/>
</dbReference>
<gene>
    <name evidence="4" type="ORF">RFI_19962</name>
</gene>
<dbReference type="InterPro" id="IPR029047">
    <property type="entry name" value="HSP70_peptide-bd_sf"/>
</dbReference>
<evidence type="ECO:0000313" key="5">
    <source>
        <dbReference type="Proteomes" id="UP000023152"/>
    </source>
</evidence>
<dbReference type="InterPro" id="IPR029048">
    <property type="entry name" value="HSP70_C_sf"/>
</dbReference>
<dbReference type="OrthoDB" id="2401965at2759"/>
<evidence type="ECO:0000256" key="3">
    <source>
        <dbReference type="SAM" id="MobiDB-lite"/>
    </source>
</evidence>
<dbReference type="InterPro" id="IPR013126">
    <property type="entry name" value="Hsp_70_fam"/>
</dbReference>
<dbReference type="SUPFAM" id="SSF53067">
    <property type="entry name" value="Actin-like ATPase domain"/>
    <property type="match status" value="1"/>
</dbReference>
<organism evidence="4 5">
    <name type="scientific">Reticulomyxa filosa</name>
    <dbReference type="NCBI Taxonomy" id="46433"/>
    <lineage>
        <taxon>Eukaryota</taxon>
        <taxon>Sar</taxon>
        <taxon>Rhizaria</taxon>
        <taxon>Retaria</taxon>
        <taxon>Foraminifera</taxon>
        <taxon>Monothalamids</taxon>
        <taxon>Reticulomyxidae</taxon>
        <taxon>Reticulomyxa</taxon>
    </lineage>
</organism>
<keyword evidence="1" id="KW-0547">Nucleotide-binding</keyword>
<dbReference type="Gene3D" id="2.60.34.10">
    <property type="entry name" value="Substrate Binding Domain Of DNAk, Chain A, domain 1"/>
    <property type="match status" value="1"/>
</dbReference>
<proteinExistence type="predicted"/>
<dbReference type="Gene3D" id="3.30.420.40">
    <property type="match status" value="1"/>
</dbReference>
<dbReference type="SUPFAM" id="SSF100920">
    <property type="entry name" value="Heat shock protein 70kD (HSP70), peptide-binding domain"/>
    <property type="match status" value="1"/>
</dbReference>
<dbReference type="Gene3D" id="1.20.1270.10">
    <property type="match status" value="1"/>
</dbReference>
<accession>X6MUP2</accession>
<comment type="caution">
    <text evidence="4">The sequence shown here is derived from an EMBL/GenBank/DDBJ whole genome shotgun (WGS) entry which is preliminary data.</text>
</comment>
<dbReference type="EMBL" id="ASPP01016785">
    <property type="protein sequence ID" value="ETO17361.1"/>
    <property type="molecule type" value="Genomic_DNA"/>
</dbReference>
<reference evidence="4 5" key="1">
    <citation type="journal article" date="2013" name="Curr. Biol.">
        <title>The Genome of the Foraminiferan Reticulomyxa filosa.</title>
        <authorList>
            <person name="Glockner G."/>
            <person name="Hulsmann N."/>
            <person name="Schleicher M."/>
            <person name="Noegel A.A."/>
            <person name="Eichinger L."/>
            <person name="Gallinger C."/>
            <person name="Pawlowski J."/>
            <person name="Sierra R."/>
            <person name="Euteneuer U."/>
            <person name="Pillet L."/>
            <person name="Moustafa A."/>
            <person name="Platzer M."/>
            <person name="Groth M."/>
            <person name="Szafranski K."/>
            <person name="Schliwa M."/>
        </authorList>
    </citation>
    <scope>NUCLEOTIDE SEQUENCE [LARGE SCALE GENOMIC DNA]</scope>
</reference>
<dbReference type="Gene3D" id="3.90.640.10">
    <property type="entry name" value="Actin, Chain A, domain 4"/>
    <property type="match status" value="1"/>
</dbReference>
<sequence>DSGVADPRKDGTVAVFDLGGGTFDISILSLNEGVFEVMATNGDTALGGEDFDNELLKYIGNEFKKENNVDLLHDPLVVQRLKEVAEKAKIELSSAMKTDLSAPFITADATGPKHLDMELTRARFESLVDKYIQRTLAPCEQCLKDAGVSKSDLAEVILVGGMTRMPKVQEVAEKFFGRVPSKSVNPDEVVAMGAAIQGGVLGGKLEGVVLIDVTPLSLGIETLGGLFTRLVDKNTAIPTKRTELFSTAFDNQTQVGIKVYQGEREMAIDNKFLGHFDLIGIPPAPRGHPKIEVSFDLDANGILHVSAKDIASAKDQSMRVQTSGGLSDDDIARMKQDAEQMHAQDLKRKETAEVKNAADTELWQAEVQLQEFKPQVGDELKHEIVQAIAHLRDVRNNEASTPEDYKTARDVLAKSLRKIGERIYGYPQEQQQQQQQQQSTDKQDNQSNKP</sequence>
<dbReference type="PANTHER" id="PTHR19375">
    <property type="entry name" value="HEAT SHOCK PROTEIN 70KDA"/>
    <property type="match status" value="1"/>
</dbReference>
<feature type="compositionally biased region" description="Low complexity" evidence="3">
    <location>
        <begin position="428"/>
        <end position="438"/>
    </location>
</feature>
<evidence type="ECO:0000256" key="2">
    <source>
        <dbReference type="ARBA" id="ARBA00022840"/>
    </source>
</evidence>
<feature type="non-terminal residue" evidence="4">
    <location>
        <position position="1"/>
    </location>
</feature>
<dbReference type="InterPro" id="IPR018181">
    <property type="entry name" value="Heat_shock_70_CS"/>
</dbReference>
<dbReference type="Pfam" id="PF00012">
    <property type="entry name" value="HSP70"/>
    <property type="match status" value="1"/>
</dbReference>
<dbReference type="FunFam" id="3.90.640.10:FF:000003">
    <property type="entry name" value="Molecular chaperone DnaK"/>
    <property type="match status" value="1"/>
</dbReference>
<name>X6MUP2_RETFI</name>